<evidence type="ECO:0000313" key="11">
    <source>
        <dbReference type="EMBL" id="NGO39192.1"/>
    </source>
</evidence>
<name>A0A6M1RWP4_9BACT</name>
<evidence type="ECO:0000259" key="10">
    <source>
        <dbReference type="Pfam" id="PF21088"/>
    </source>
</evidence>
<proteinExistence type="inferred from homology"/>
<dbReference type="InterPro" id="IPR011066">
    <property type="entry name" value="MscS_channel_C_sf"/>
</dbReference>
<evidence type="ECO:0000256" key="1">
    <source>
        <dbReference type="ARBA" id="ARBA00004651"/>
    </source>
</evidence>
<keyword evidence="5 7" id="KW-1133">Transmembrane helix</keyword>
<comment type="similarity">
    <text evidence="2">Belongs to the MscS (TC 1.A.23) family.</text>
</comment>
<evidence type="ECO:0000259" key="8">
    <source>
        <dbReference type="Pfam" id="PF00924"/>
    </source>
</evidence>
<dbReference type="GO" id="GO:0008381">
    <property type="term" value="F:mechanosensitive monoatomic ion channel activity"/>
    <property type="evidence" value="ECO:0007669"/>
    <property type="project" value="UniProtKB-ARBA"/>
</dbReference>
<evidence type="ECO:0000256" key="7">
    <source>
        <dbReference type="SAM" id="Phobius"/>
    </source>
</evidence>
<protein>
    <submittedName>
        <fullName evidence="11">Mechanosensitive ion channel family protein</fullName>
    </submittedName>
</protein>
<feature type="transmembrane region" description="Helical" evidence="7">
    <location>
        <begin position="245"/>
        <end position="264"/>
    </location>
</feature>
<evidence type="ECO:0000256" key="6">
    <source>
        <dbReference type="ARBA" id="ARBA00023136"/>
    </source>
</evidence>
<dbReference type="InterPro" id="IPR011014">
    <property type="entry name" value="MscS_channel_TM-2"/>
</dbReference>
<keyword evidence="12" id="KW-1185">Reference proteome</keyword>
<evidence type="ECO:0000256" key="2">
    <source>
        <dbReference type="ARBA" id="ARBA00008017"/>
    </source>
</evidence>
<dbReference type="EMBL" id="JAAKYA010000051">
    <property type="protein sequence ID" value="NGO39192.1"/>
    <property type="molecule type" value="Genomic_DNA"/>
</dbReference>
<evidence type="ECO:0000259" key="9">
    <source>
        <dbReference type="Pfam" id="PF21082"/>
    </source>
</evidence>
<keyword evidence="3" id="KW-1003">Cell membrane</keyword>
<dbReference type="InterPro" id="IPR023408">
    <property type="entry name" value="MscS_beta-dom_sf"/>
</dbReference>
<dbReference type="InterPro" id="IPR010920">
    <property type="entry name" value="LSM_dom_sf"/>
</dbReference>
<feature type="transmembrane region" description="Helical" evidence="7">
    <location>
        <begin position="194"/>
        <end position="224"/>
    </location>
</feature>
<dbReference type="SUPFAM" id="SSF82689">
    <property type="entry name" value="Mechanosensitive channel protein MscS (YggB), C-terminal domain"/>
    <property type="match status" value="1"/>
</dbReference>
<feature type="transmembrane region" description="Helical" evidence="7">
    <location>
        <begin position="270"/>
        <end position="299"/>
    </location>
</feature>
<organism evidence="11 12">
    <name type="scientific">Limisphaera ngatamarikiensis</name>
    <dbReference type="NCBI Taxonomy" id="1324935"/>
    <lineage>
        <taxon>Bacteria</taxon>
        <taxon>Pseudomonadati</taxon>
        <taxon>Verrucomicrobiota</taxon>
        <taxon>Verrucomicrobiia</taxon>
        <taxon>Limisphaerales</taxon>
        <taxon>Limisphaeraceae</taxon>
        <taxon>Limisphaera</taxon>
    </lineage>
</organism>
<dbReference type="Proteomes" id="UP000477311">
    <property type="component" value="Unassembled WGS sequence"/>
</dbReference>
<dbReference type="Pfam" id="PF21088">
    <property type="entry name" value="MS_channel_1st"/>
    <property type="match status" value="1"/>
</dbReference>
<dbReference type="InterPro" id="IPR006685">
    <property type="entry name" value="MscS_channel_2nd"/>
</dbReference>
<feature type="transmembrane region" description="Helical" evidence="7">
    <location>
        <begin position="47"/>
        <end position="65"/>
    </location>
</feature>
<dbReference type="InterPro" id="IPR049278">
    <property type="entry name" value="MS_channel_C"/>
</dbReference>
<feature type="transmembrane region" description="Helical" evidence="7">
    <location>
        <begin position="118"/>
        <end position="138"/>
    </location>
</feature>
<dbReference type="RefSeq" id="WP_165107064.1">
    <property type="nucleotide sequence ID" value="NZ_JAAKYA010000051.1"/>
</dbReference>
<accession>A0A6M1RWP4</accession>
<dbReference type="Gene3D" id="3.30.70.100">
    <property type="match status" value="1"/>
</dbReference>
<dbReference type="Gene3D" id="2.30.30.60">
    <property type="match status" value="1"/>
</dbReference>
<feature type="domain" description="Mechanosensitive ion channel MscS C-terminal" evidence="9">
    <location>
        <begin position="361"/>
        <end position="444"/>
    </location>
</feature>
<keyword evidence="6 7" id="KW-0472">Membrane</keyword>
<evidence type="ECO:0000256" key="4">
    <source>
        <dbReference type="ARBA" id="ARBA00022692"/>
    </source>
</evidence>
<dbReference type="PANTHER" id="PTHR30566:SF5">
    <property type="entry name" value="MECHANOSENSITIVE ION CHANNEL PROTEIN 1, MITOCHONDRIAL-RELATED"/>
    <property type="match status" value="1"/>
</dbReference>
<sequence length="482" mass="52524">MKTGSILHVRAQKGLTGETRVSQACWGLGRPVPSGAMRLEKGWLTSLRCVLAVWAAGALVAWAGAAEPGVAGAGSASGSAGSREVTGVASTTAGTNAWVTLGLDKVEWLQVEFLGMQLWQYLASLVYLFLAIYGSRFLDYVLTTRLRRWAERTSTRFDDLLIEMLHGPIRMVTLVIFLHIGLAVLNWPEEVRRWISAGLVCLVAVSLTYLVIKVVDLGLGVWQLRMEGTEDKILRETLLPALRKTIRVIIIVGAALLTADNLGIEIKTILAGLSVGGLALGLAGQETVANLIGAIVIFLDKPFKIGDRIVLDGVDGVVESIGLRSTRIRNLDGHLVTVPNKTLTNATITNITMRPNIRTLINIGITFDTPAHRVQRAVDILNEIYRSHPMTQDVWISFNKFNDASLNIFVVHWWKGTDFKAYLAGMQELNLQIKARFDAEGIEFAFPTQTLYVKQGSDWRLHGGSDPLPPVSAPTGVSGSPA</sequence>
<keyword evidence="4 7" id="KW-0812">Transmembrane</keyword>
<dbReference type="AlphaFoldDB" id="A0A6M1RWP4"/>
<comment type="subcellular location">
    <subcellularLocation>
        <location evidence="1">Cell membrane</location>
        <topology evidence="1">Multi-pass membrane protein</topology>
    </subcellularLocation>
</comment>
<gene>
    <name evidence="11" type="ORF">G4L39_07245</name>
</gene>
<feature type="transmembrane region" description="Helical" evidence="7">
    <location>
        <begin position="169"/>
        <end position="188"/>
    </location>
</feature>
<dbReference type="SUPFAM" id="SSF82861">
    <property type="entry name" value="Mechanosensitive channel protein MscS (YggB), transmembrane region"/>
    <property type="match status" value="1"/>
</dbReference>
<dbReference type="GO" id="GO:0005886">
    <property type="term" value="C:plasma membrane"/>
    <property type="evidence" value="ECO:0007669"/>
    <property type="project" value="UniProtKB-SubCell"/>
</dbReference>
<feature type="domain" description="Mechanosensitive ion channel MscS" evidence="8">
    <location>
        <begin position="287"/>
        <end position="352"/>
    </location>
</feature>
<dbReference type="Pfam" id="PF21082">
    <property type="entry name" value="MS_channel_3rd"/>
    <property type="match status" value="1"/>
</dbReference>
<dbReference type="Gene3D" id="1.10.287.1260">
    <property type="match status" value="1"/>
</dbReference>
<evidence type="ECO:0000256" key="5">
    <source>
        <dbReference type="ARBA" id="ARBA00022989"/>
    </source>
</evidence>
<feature type="domain" description="Mechanosensitive ion channel transmembrane helices 2/3" evidence="10">
    <location>
        <begin position="244"/>
        <end position="285"/>
    </location>
</feature>
<dbReference type="PANTHER" id="PTHR30566">
    <property type="entry name" value="YNAI-RELATED MECHANOSENSITIVE ION CHANNEL"/>
    <property type="match status" value="1"/>
</dbReference>
<evidence type="ECO:0000313" key="12">
    <source>
        <dbReference type="Proteomes" id="UP000477311"/>
    </source>
</evidence>
<comment type="caution">
    <text evidence="11">The sequence shown here is derived from an EMBL/GenBank/DDBJ whole genome shotgun (WGS) entry which is preliminary data.</text>
</comment>
<dbReference type="SUPFAM" id="SSF50182">
    <property type="entry name" value="Sm-like ribonucleoproteins"/>
    <property type="match status" value="1"/>
</dbReference>
<dbReference type="Pfam" id="PF00924">
    <property type="entry name" value="MS_channel_2nd"/>
    <property type="match status" value="1"/>
</dbReference>
<dbReference type="InterPro" id="IPR049142">
    <property type="entry name" value="MS_channel_1st"/>
</dbReference>
<reference evidence="11 12" key="1">
    <citation type="submission" date="2020-02" db="EMBL/GenBank/DDBJ databases">
        <title>Draft genome sequence of Limisphaera ngatamarikiensis NGM72.4T, a thermophilic Verrucomicrobia grouped in subdivision 3.</title>
        <authorList>
            <person name="Carere C.R."/>
            <person name="Steen J."/>
            <person name="Hugenholtz P."/>
            <person name="Stott M.B."/>
        </authorList>
    </citation>
    <scope>NUCLEOTIDE SEQUENCE [LARGE SCALE GENOMIC DNA]</scope>
    <source>
        <strain evidence="11 12">NGM72.4</strain>
    </source>
</reference>
<evidence type="ECO:0000256" key="3">
    <source>
        <dbReference type="ARBA" id="ARBA00022475"/>
    </source>
</evidence>